<dbReference type="EMBL" id="JAIGNK010000001">
    <property type="protein sequence ID" value="MBX7456787.1"/>
    <property type="molecule type" value="Genomic_DNA"/>
</dbReference>
<dbReference type="Proteomes" id="UP000783253">
    <property type="component" value="Unassembled WGS sequence"/>
</dbReference>
<reference evidence="1 2" key="1">
    <citation type="submission" date="2021-08" db="EMBL/GenBank/DDBJ databases">
        <title>Comparative Genomics Analysis of the Genus Qipengyuania Reveals Extensive Genetic Diversity and Metabolic Versatility, Including the Description of Fifteen Novel Species.</title>
        <authorList>
            <person name="Liu Y."/>
        </authorList>
    </citation>
    <scope>NUCLEOTIDE SEQUENCE [LARGE SCALE GENOMIC DNA]</scope>
    <source>
        <strain evidence="1 2">1NDH17</strain>
    </source>
</reference>
<evidence type="ECO:0000313" key="1">
    <source>
        <dbReference type="EMBL" id="MBX7456787.1"/>
    </source>
</evidence>
<organism evidence="1 2">
    <name type="scientific">Qipengyuania polymorpha</name>
    <dbReference type="NCBI Taxonomy" id="2867234"/>
    <lineage>
        <taxon>Bacteria</taxon>
        <taxon>Pseudomonadati</taxon>
        <taxon>Pseudomonadota</taxon>
        <taxon>Alphaproteobacteria</taxon>
        <taxon>Sphingomonadales</taxon>
        <taxon>Erythrobacteraceae</taxon>
        <taxon>Qipengyuania</taxon>
    </lineage>
</organism>
<protein>
    <submittedName>
        <fullName evidence="1">Uncharacterized protein</fullName>
    </submittedName>
</protein>
<name>A0ABS7ITV2_9SPHN</name>
<evidence type="ECO:0000313" key="2">
    <source>
        <dbReference type="Proteomes" id="UP000783253"/>
    </source>
</evidence>
<gene>
    <name evidence="1" type="ORF">K3152_00860</name>
</gene>
<proteinExistence type="predicted"/>
<keyword evidence="2" id="KW-1185">Reference proteome</keyword>
<sequence length="82" mass="8260">MAVTAIDKVSEDVGFDEVVAVATIKGAAAASTDDVIIAAAAVDVVGTTAVDEAVVIGTADDLIVAGREVEFELLEISDNRAV</sequence>
<dbReference type="RefSeq" id="WP_221572222.1">
    <property type="nucleotide sequence ID" value="NZ_JAIGNK010000001.1"/>
</dbReference>
<accession>A0ABS7ITV2</accession>
<comment type="caution">
    <text evidence="1">The sequence shown here is derived from an EMBL/GenBank/DDBJ whole genome shotgun (WGS) entry which is preliminary data.</text>
</comment>